<dbReference type="PANTHER" id="PTHR46535:SF1">
    <property type="entry name" value="NEDD4-BINDING PROTEIN 2"/>
    <property type="match status" value="1"/>
</dbReference>
<dbReference type="Pfam" id="PF01713">
    <property type="entry name" value="Smr"/>
    <property type="match status" value="1"/>
</dbReference>
<dbReference type="Proteomes" id="UP000515163">
    <property type="component" value="Unplaced"/>
</dbReference>
<dbReference type="Gene3D" id="3.30.1370.110">
    <property type="match status" value="1"/>
</dbReference>
<organism evidence="2 3">
    <name type="scientific">Actinia tenebrosa</name>
    <name type="common">Australian red waratah sea anemone</name>
    <dbReference type="NCBI Taxonomy" id="6105"/>
    <lineage>
        <taxon>Eukaryota</taxon>
        <taxon>Metazoa</taxon>
        <taxon>Cnidaria</taxon>
        <taxon>Anthozoa</taxon>
        <taxon>Hexacorallia</taxon>
        <taxon>Actiniaria</taxon>
        <taxon>Actiniidae</taxon>
        <taxon>Actinia</taxon>
    </lineage>
</organism>
<keyword evidence="2" id="KW-1185">Reference proteome</keyword>
<proteinExistence type="predicted"/>
<dbReference type="InterPro" id="IPR002625">
    <property type="entry name" value="Smr_dom"/>
</dbReference>
<gene>
    <name evidence="3" type="primary">LOC116288717</name>
</gene>
<dbReference type="GeneID" id="116288717"/>
<protein>
    <submittedName>
        <fullName evidence="3">Polyadenylate-binding protein-interacting protein 7-like</fullName>
    </submittedName>
</protein>
<dbReference type="OrthoDB" id="3231855at2759"/>
<evidence type="ECO:0000313" key="2">
    <source>
        <dbReference type="Proteomes" id="UP000515163"/>
    </source>
</evidence>
<dbReference type="GO" id="GO:0005634">
    <property type="term" value="C:nucleus"/>
    <property type="evidence" value="ECO:0007669"/>
    <property type="project" value="TreeGrafter"/>
</dbReference>
<dbReference type="KEGG" id="aten:116288717"/>
<dbReference type="InterPro" id="IPR036063">
    <property type="entry name" value="Smr_dom_sf"/>
</dbReference>
<name>A0A6P8H839_ACTTE</name>
<dbReference type="GO" id="GO:0004519">
    <property type="term" value="F:endonuclease activity"/>
    <property type="evidence" value="ECO:0007669"/>
    <property type="project" value="TreeGrafter"/>
</dbReference>
<dbReference type="SMART" id="SM01162">
    <property type="entry name" value="DUF1771"/>
    <property type="match status" value="1"/>
</dbReference>
<dbReference type="Pfam" id="PF08590">
    <property type="entry name" value="DUF1771"/>
    <property type="match status" value="1"/>
</dbReference>
<dbReference type="InParanoid" id="A0A6P8H839"/>
<feature type="domain" description="Smr" evidence="1">
    <location>
        <begin position="113"/>
        <end position="185"/>
    </location>
</feature>
<dbReference type="PANTHER" id="PTHR46535">
    <property type="entry name" value="NEDD4-BINDING PROTEIN 2"/>
    <property type="match status" value="1"/>
</dbReference>
<reference evidence="3" key="1">
    <citation type="submission" date="2025-08" db="UniProtKB">
        <authorList>
            <consortium name="RefSeq"/>
        </authorList>
    </citation>
    <scope>IDENTIFICATION</scope>
    <source>
        <tissue evidence="3">Tentacle</tissue>
    </source>
</reference>
<dbReference type="InterPro" id="IPR013899">
    <property type="entry name" value="DUF1771"/>
</dbReference>
<evidence type="ECO:0000259" key="1">
    <source>
        <dbReference type="PROSITE" id="PS50828"/>
    </source>
</evidence>
<sequence>MRFKSSKRNRNKSFSGSFHGDYEVYSSARVDVDSSYDRLRENSQRLRRLRNDYFSRASQAYSRGQRSLAHILSQKGRMMNTAIKHSEMQSSAKILDMVNSEYWNHVPSCYRTLNVHGLHVKEAIEAVERFLYYNRDQKGRLRIITGWGKNSYPNEVRLLPELKTYLEENGKLFVEFRPGVIEVIS</sequence>
<dbReference type="SMART" id="SM00463">
    <property type="entry name" value="SMR"/>
    <property type="match status" value="1"/>
</dbReference>
<dbReference type="SUPFAM" id="SSF160443">
    <property type="entry name" value="SMR domain-like"/>
    <property type="match status" value="1"/>
</dbReference>
<dbReference type="RefSeq" id="XP_031551408.1">
    <property type="nucleotide sequence ID" value="XM_031695548.1"/>
</dbReference>
<dbReference type="AlphaFoldDB" id="A0A6P8H839"/>
<dbReference type="PROSITE" id="PS50828">
    <property type="entry name" value="SMR"/>
    <property type="match status" value="1"/>
</dbReference>
<evidence type="ECO:0000313" key="3">
    <source>
        <dbReference type="RefSeq" id="XP_031551408.1"/>
    </source>
</evidence>
<accession>A0A6P8H839</accession>
<dbReference type="InterPro" id="IPR052772">
    <property type="entry name" value="Endo/PolyKinase_Domain-Protein"/>
</dbReference>